<accession>A0A319EDG8</accession>
<evidence type="ECO:0000313" key="3">
    <source>
        <dbReference type="EMBL" id="PYI04548.1"/>
    </source>
</evidence>
<name>A0A319EDG8_ASPSB</name>
<evidence type="ECO:0000259" key="1">
    <source>
        <dbReference type="Pfam" id="PF06985"/>
    </source>
</evidence>
<organism evidence="3 4">
    <name type="scientific">Aspergillus sclerotiicarbonarius (strain CBS 121057 / IBT 28362)</name>
    <dbReference type="NCBI Taxonomy" id="1448318"/>
    <lineage>
        <taxon>Eukaryota</taxon>
        <taxon>Fungi</taxon>
        <taxon>Dikarya</taxon>
        <taxon>Ascomycota</taxon>
        <taxon>Pezizomycotina</taxon>
        <taxon>Eurotiomycetes</taxon>
        <taxon>Eurotiomycetidae</taxon>
        <taxon>Eurotiales</taxon>
        <taxon>Aspergillaceae</taxon>
        <taxon>Aspergillus</taxon>
        <taxon>Aspergillus subgen. Circumdati</taxon>
    </lineage>
</organism>
<dbReference type="InterPro" id="IPR058525">
    <property type="entry name" value="DUF8212"/>
</dbReference>
<dbReference type="AlphaFoldDB" id="A0A319EDG8"/>
<dbReference type="InterPro" id="IPR010730">
    <property type="entry name" value="HET"/>
</dbReference>
<reference evidence="3 4" key="1">
    <citation type="submission" date="2018-02" db="EMBL/GenBank/DDBJ databases">
        <title>The genomes of Aspergillus section Nigri reveals drivers in fungal speciation.</title>
        <authorList>
            <consortium name="DOE Joint Genome Institute"/>
            <person name="Vesth T.C."/>
            <person name="Nybo J."/>
            <person name="Theobald S."/>
            <person name="Brandl J."/>
            <person name="Frisvad J.C."/>
            <person name="Nielsen K.F."/>
            <person name="Lyhne E.K."/>
            <person name="Kogle M.E."/>
            <person name="Kuo A."/>
            <person name="Riley R."/>
            <person name="Clum A."/>
            <person name="Nolan M."/>
            <person name="Lipzen A."/>
            <person name="Salamov A."/>
            <person name="Henrissat B."/>
            <person name="Wiebenga A."/>
            <person name="De vries R.P."/>
            <person name="Grigoriev I.V."/>
            <person name="Mortensen U.H."/>
            <person name="Andersen M.R."/>
            <person name="Baker S.E."/>
        </authorList>
    </citation>
    <scope>NUCLEOTIDE SEQUENCE [LARGE SCALE GENOMIC DNA]</scope>
    <source>
        <strain evidence="3 4">CBS 121057</strain>
    </source>
</reference>
<sequence>MRLLNVRTYRLKEYFDSEIPDYAILSHTWGKNEVTFHDIQAFAKSGYQGQVTDKEGFRKVKYACQQAARDNLEYVWIDTCCIDNSSSVELSEAINSMYQWYLRSSKCYVYLTDVPRDHPEVVPDEKVRKVSVGGRSTISVKERSSGDSESVMEGPFARCRWFTRGWTLQELIAPSDLTFYGSGWNFLGTKRSLSSLIYVITGIDQRVLQDPTDTKESLQSICIAQKMSWAATRRTSRMEDAAYCLLGLFDVHIPILYGEGGAAFIRLQEEIIRTSDDQTLFAWNYCDIERERQYTILAPSSSCFLKNAVQWSRPRSTGPYAMTNRGLHISLPVIHQPGHRKACLALLDCHYENDVTGVLAIPLAPRSDGTYDLDHDSSRGRVVRVDLGMETIATVRDLYIRTQSSVPDPLPGLTCRFNLDRGDSAAPPFSIKEFYPSRVWDKESCTLRLTCQDSSSFETWAAVKLGDPSGRAIGVVFHLAPRRLEGTSFDVHSWVYMQTMESDTNLAQIVDQVIRGCSSGSAYEYGGHGSYTLGFSRRYNVIATNTYLNGPGLEVCVNVTVMDRHARCGIRRFFDGKPKPVKSSEEPVKGKHA</sequence>
<proteinExistence type="predicted"/>
<dbReference type="Pfam" id="PF26640">
    <property type="entry name" value="DUF8212"/>
    <property type="match status" value="1"/>
</dbReference>
<dbReference type="Pfam" id="PF06985">
    <property type="entry name" value="HET"/>
    <property type="match status" value="1"/>
</dbReference>
<feature type="domain" description="Heterokaryon incompatibility" evidence="1">
    <location>
        <begin position="22"/>
        <end position="170"/>
    </location>
</feature>
<gene>
    <name evidence="3" type="ORF">BO78DRAFT_471200</name>
</gene>
<evidence type="ECO:0000259" key="2">
    <source>
        <dbReference type="Pfam" id="PF26640"/>
    </source>
</evidence>
<dbReference type="STRING" id="1448318.A0A319EDG8"/>
<dbReference type="VEuPathDB" id="FungiDB:BO78DRAFT_471200"/>
<protein>
    <submittedName>
        <fullName evidence="3">HET-domain-containing protein</fullName>
    </submittedName>
</protein>
<keyword evidence="4" id="KW-1185">Reference proteome</keyword>
<dbReference type="OrthoDB" id="674604at2759"/>
<dbReference type="EMBL" id="KZ826367">
    <property type="protein sequence ID" value="PYI04548.1"/>
    <property type="molecule type" value="Genomic_DNA"/>
</dbReference>
<dbReference type="Proteomes" id="UP000248423">
    <property type="component" value="Unassembled WGS sequence"/>
</dbReference>
<dbReference type="PANTHER" id="PTHR10622">
    <property type="entry name" value="HET DOMAIN-CONTAINING PROTEIN"/>
    <property type="match status" value="1"/>
</dbReference>
<evidence type="ECO:0000313" key="4">
    <source>
        <dbReference type="Proteomes" id="UP000248423"/>
    </source>
</evidence>
<feature type="domain" description="DUF8212" evidence="2">
    <location>
        <begin position="263"/>
        <end position="288"/>
    </location>
</feature>
<dbReference type="PANTHER" id="PTHR10622:SF10">
    <property type="entry name" value="HET DOMAIN-CONTAINING PROTEIN"/>
    <property type="match status" value="1"/>
</dbReference>